<dbReference type="PROSITE" id="PS50853">
    <property type="entry name" value="FN3"/>
    <property type="match status" value="1"/>
</dbReference>
<dbReference type="PANTHER" id="PTHR13817:SF166">
    <property type="entry name" value="NEURONAL IGCAM-RELATED"/>
    <property type="match status" value="1"/>
</dbReference>
<dbReference type="InterPro" id="IPR003961">
    <property type="entry name" value="FN3_dom"/>
</dbReference>
<dbReference type="InterPro" id="IPR015919">
    <property type="entry name" value="Cadherin-like_sf"/>
</dbReference>
<dbReference type="GO" id="GO:0004553">
    <property type="term" value="F:hydrolase activity, hydrolyzing O-glycosyl compounds"/>
    <property type="evidence" value="ECO:0007669"/>
    <property type="project" value="UniProtKB-ARBA"/>
</dbReference>
<dbReference type="InterPro" id="IPR050964">
    <property type="entry name" value="Striated_Muscle_Regulatory"/>
</dbReference>
<dbReference type="InterPro" id="IPR036116">
    <property type="entry name" value="FN3_sf"/>
</dbReference>
<dbReference type="GO" id="GO:0042597">
    <property type="term" value="C:periplasmic space"/>
    <property type="evidence" value="ECO:0007669"/>
    <property type="project" value="InterPro"/>
</dbReference>
<dbReference type="GO" id="GO:0016829">
    <property type="term" value="F:lyase activity"/>
    <property type="evidence" value="ECO:0007669"/>
    <property type="project" value="UniProtKB-KW"/>
</dbReference>
<dbReference type="Pfam" id="PF05345">
    <property type="entry name" value="He_PIG"/>
    <property type="match status" value="3"/>
</dbReference>
<evidence type="ECO:0000313" key="4">
    <source>
        <dbReference type="EMBL" id="THU31092.1"/>
    </source>
</evidence>
<evidence type="ECO:0000256" key="2">
    <source>
        <dbReference type="ARBA" id="ARBA00022737"/>
    </source>
</evidence>
<dbReference type="Gene3D" id="2.60.40.10">
    <property type="entry name" value="Immunoglobulins"/>
    <property type="match status" value="8"/>
</dbReference>
<dbReference type="InterPro" id="IPR013320">
    <property type="entry name" value="ConA-like_dom_sf"/>
</dbReference>
<dbReference type="SMART" id="SM00060">
    <property type="entry name" value="FN3"/>
    <property type="match status" value="4"/>
</dbReference>
<organism evidence="4 5">
    <name type="scientific">Niastella caeni</name>
    <dbReference type="NCBI Taxonomy" id="2569763"/>
    <lineage>
        <taxon>Bacteria</taxon>
        <taxon>Pseudomonadati</taxon>
        <taxon>Bacteroidota</taxon>
        <taxon>Chitinophagia</taxon>
        <taxon>Chitinophagales</taxon>
        <taxon>Chitinophagaceae</taxon>
        <taxon>Niastella</taxon>
    </lineage>
</organism>
<feature type="domain" description="Fibronectin type-III" evidence="3">
    <location>
        <begin position="1713"/>
        <end position="1800"/>
    </location>
</feature>
<dbReference type="Proteomes" id="UP000306918">
    <property type="component" value="Unassembled WGS sequence"/>
</dbReference>
<name>A0A4S8HEP0_9BACT</name>
<keyword evidence="1" id="KW-0732">Signal</keyword>
<dbReference type="GO" id="GO:0005975">
    <property type="term" value="P:carbohydrate metabolic process"/>
    <property type="evidence" value="ECO:0007669"/>
    <property type="project" value="UniProtKB-ARBA"/>
</dbReference>
<reference evidence="4 5" key="1">
    <citation type="submission" date="2019-04" db="EMBL/GenBank/DDBJ databases">
        <title>Niastella caeni sp. nov., isolated from activated sludge.</title>
        <authorList>
            <person name="Sheng M."/>
        </authorList>
    </citation>
    <scope>NUCLEOTIDE SEQUENCE [LARGE SCALE GENOMIC DNA]</scope>
    <source>
        <strain evidence="4 5">HX-2-15</strain>
    </source>
</reference>
<protein>
    <submittedName>
        <fullName evidence="4">T9SS type A sorting domain-containing protein</fullName>
    </submittedName>
</protein>
<dbReference type="EMBL" id="STFF01000014">
    <property type="protein sequence ID" value="THU31092.1"/>
    <property type="molecule type" value="Genomic_DNA"/>
</dbReference>
<dbReference type="CDD" id="cd00063">
    <property type="entry name" value="FN3"/>
    <property type="match status" value="1"/>
</dbReference>
<dbReference type="Gene3D" id="2.60.120.200">
    <property type="match status" value="3"/>
</dbReference>
<dbReference type="InterPro" id="IPR013783">
    <property type="entry name" value="Ig-like_fold"/>
</dbReference>
<dbReference type="Gene3D" id="1.50.10.100">
    <property type="entry name" value="Chondroitin AC/alginate lyase"/>
    <property type="match status" value="1"/>
</dbReference>
<dbReference type="InterPro" id="IPR011050">
    <property type="entry name" value="Pectin_lyase_fold/virulence"/>
</dbReference>
<dbReference type="InterPro" id="IPR013425">
    <property type="entry name" value="Autotrns_rpt"/>
</dbReference>
<dbReference type="SUPFAM" id="SSF49265">
    <property type="entry name" value="Fibronectin type III"/>
    <property type="match status" value="3"/>
</dbReference>
<dbReference type="Pfam" id="PF18962">
    <property type="entry name" value="Por_Secre_tail"/>
    <property type="match status" value="1"/>
</dbReference>
<keyword evidence="2" id="KW-0677">Repeat</keyword>
<dbReference type="InterPro" id="IPR026444">
    <property type="entry name" value="Secre_tail"/>
</dbReference>
<proteinExistence type="predicted"/>
<gene>
    <name evidence="4" type="ORF">FAM09_28825</name>
</gene>
<evidence type="ECO:0000259" key="3">
    <source>
        <dbReference type="PROSITE" id="PS50853"/>
    </source>
</evidence>
<keyword evidence="5" id="KW-1185">Reference proteome</keyword>
<dbReference type="SUPFAM" id="SSF49313">
    <property type="entry name" value="Cadherin-like"/>
    <property type="match status" value="3"/>
</dbReference>
<evidence type="ECO:0000313" key="5">
    <source>
        <dbReference type="Proteomes" id="UP000306918"/>
    </source>
</evidence>
<dbReference type="NCBIfam" id="TIGR04183">
    <property type="entry name" value="Por_Secre_tail"/>
    <property type="match status" value="1"/>
</dbReference>
<accession>A0A4S8HEP0</accession>
<dbReference type="InterPro" id="IPR008929">
    <property type="entry name" value="Chondroitin_lyas"/>
</dbReference>
<dbReference type="NCBIfam" id="TIGR02601">
    <property type="entry name" value="autotrns_rpt"/>
    <property type="match status" value="1"/>
</dbReference>
<comment type="caution">
    <text evidence="4">The sequence shown here is derived from an EMBL/GenBank/DDBJ whole genome shotgun (WGS) entry which is preliminary data.</text>
</comment>
<sequence length="2542" mass="264508">MSMRSLMNRILLKTKVPASFWLVVLTFLVGTNAMAQRFVHPSIPFTKYDLDQLKANINQEPWRSAYNALAADNRSKLSYGMQGPFTEVGRAPNLNNTKWISDMQAIHNLTFMWIFTGDSAYARKATNMLDAWAVTNTIWSGGEAMLDIGDYVPYFVTAADILRGLFPGWTDSNTVHVKKYFANVIWPQSWVPYPPRDNNKGALQMEIALSVAAFLDDQVKWDQAIELYRLDATAALRCSLPNGEVGDAGRDDHWFVQAFALMYGAEIAWKQGIDLYSEYGNRLYAIGELYNKYAFVGDTMTFIPFGGSAVYWQNWGIAPGARKQHPFNNLIKGAYALRKGIPTPYTEQMRAAVGEGGFSFLYLKSSDTSTAVSLPPINFPVSEAASHLTNMDIGNPGIAGSAAYSNGKWTVKGAGTLAATSSNFTFKPVTGDFTIIAKIDSNYISSATAGVMVRDGLAASANNIALNLYNGSVNTRWNGSVSGYTHYPPKAPWWLKLERIGNRIFSYHSKDGVNWSCHNCIYNSFAQEVYVGIFTISNNTSVLNTTVFSNVSITNSTAAGAPQISAALSATTAVGAAFNYAVAATNNPQSYSATGLPDGLSIDASTGVISGTPTTAGTTAVTINATNGNGTGTAVLMITVNNSVAPAAPVGLTTTVVNTTQIRLSWTTADGANSYSVKRSLTAGGPYTTIQTGITGTSFVDANPAFEVNNYYVVTAFSGNLESGNSGEVFGNVPPAIPSKPVIVIKNNELDLQWDAAAGAVTYKVKRATVAGGPYTVIAQVSATSHADMNVANGTGYYYVVSSMGNTLESGNSIESFSVPGSNGSTWSETPASANWNSASNWVEGAVPASPAILTFRSTADSVLTNDITGLEVSRLLFDTMASDYTIGGNSIKLKTDLVNNSAYWQTVSTPIIIDSQVTLSGVTGMNVTGVISGAGSLLKMGGGTVQLTGKNTYSGNTMLNGPVAIAGTGTGTSGAPTAGPLGTGKIIMNGGTLYSGDSAATIYNDIHVNAGIRSFLTQSVNSISIYGRITGSGTLWEDGNDYPGINLFGDNSGFTGTFVAALRSGRNRVRFMVPQSGSANALWNLDANGIDCIGIHFSSGTLHLGGLTGRGYFRNDAGGAPVISIGALNTDTWFGGTMNNYFEVVKVGTGSLNFTGNHTYGGTTTIKSGKFLLNNNSATGTFPSPIIVEGGAYGGAGRSQATVKVGTGSGTGASLEPGNNNIATLTTSAALTMNQDATYNAELSIVNTTSDKMSAAGVTLNNAVLSVKAIDSGALASGANLVIIDNSGSNAVTGTFLNLPELALVTVKGYNFRITYKGGDGNDVALMDERVLPVTISSKTSDTVLLNRSYTYTITAIKSPTSYNATGLPAGLTVNTATGVISGVPTVAGAFAVSLTAANDTSTGTAVLNLFVRNTVVDGVTAIAGMGKNTIEWNQVLNLGYKVKRGIAAAGPFTTLTSTNNTFYVDSAITGGTTYYYVLAAYDSTGEFGNSVPVTPVVTTGAYSYWNFNDSSATSAMDLWGNRKATLNSGVTRVAGAIKQGIKLDGTSNGYASLPTGAVSSLNDFTISGWVKLDVAGNWARVFDFGTGTNVYMFLGRTNTGLLRYAITTGGGSKEQGINSNTTISTGVYTHVAVTWSGNVGILYMNGQEVGRNSAMTLKPSNLGNTTQNWFGRSQYSADAYLNGILDDIRIYNRQLSALEVVNLVNSAAPSQPSGLTVTSAATKNIQLTWTASTGATSYSIKRSTISGSGYTVIASATGASFTDTTIAGGGPYYYIVTAKAGLFESAPSNQVTVLLAPAAVTYPIATSWNKRIDVSWVGASGATSYTVKRTTGGDTTTIATVTGVTYSDTSVTNETAYSYVIYAANAAGTGAASAVATAAPVNQPNSWLHNDIGSTVLTGNAGYANGITAYGSGADIWGNADAFHYTYQSLSGNGAIVARIASLQNYATSTTINGAAKAGVMVREALTAGARHGLVNVTPTGGMEFIKRIANNGSTTATSTAGITAPYWVKLVRNKDTLTTYRSADGIGWTTVGSQIYTTLATNVYIGLAVCSHNTGVITRGVFDTVSLATTLPVITSAKTDTAIGASSFSFTVTATNSAFRYAAAGLPGGLAINIGTGVISGAPAVPGKFPVVVTATNAMGTATDTLTLTVLMPPSIITRNIQVAVGDDGTASITPQQVDSASMSYSGELALSLDRTGFSCADIGTPVTVTLTGTDSAGLSRSATAQVTVVDDKAPKVTAPQDQFFCYSDGGTYTVAALTATDNCGVALVSYTVSGATTRNGAGANAGGAFNAGTSTIVYTVTDVHGNTITDTTLVTVNAALIASIPDVYAMNPAVDQKNTIYIGYGPASLATTAIPQGGTAPYSYLWNTGDTTASITVTAAGTFTATVTDSKGCTTTVSIEMKTLDVRCGNNNNKVMICHNNKTICISSDGVQDHLNHGDYLGNCSAGVARQSTSATGTNGNASIIFVYPNPVSETLTIQIGANTGAVMQLYNSSGVLVATERLVNSTTALSVKTLPAGVYYLRIQNGATVNMHKIVKL</sequence>
<dbReference type="SUPFAM" id="SSF49899">
    <property type="entry name" value="Concanavalin A-like lectins/glucanases"/>
    <property type="match status" value="1"/>
</dbReference>
<dbReference type="SUPFAM" id="SSF51126">
    <property type="entry name" value="Pectin lyase-like"/>
    <property type="match status" value="1"/>
</dbReference>
<dbReference type="Gene3D" id="2.60.40.740">
    <property type="match status" value="1"/>
</dbReference>
<dbReference type="GO" id="GO:0005509">
    <property type="term" value="F:calcium ion binding"/>
    <property type="evidence" value="ECO:0007669"/>
    <property type="project" value="InterPro"/>
</dbReference>
<dbReference type="OrthoDB" id="355609at2"/>
<evidence type="ECO:0000256" key="1">
    <source>
        <dbReference type="ARBA" id="ARBA00022729"/>
    </source>
</evidence>
<dbReference type="SUPFAM" id="SSF48230">
    <property type="entry name" value="Chondroitin AC/alginate lyase"/>
    <property type="match status" value="1"/>
</dbReference>
<dbReference type="GO" id="GO:0016020">
    <property type="term" value="C:membrane"/>
    <property type="evidence" value="ECO:0007669"/>
    <property type="project" value="InterPro"/>
</dbReference>
<dbReference type="Pfam" id="PF13385">
    <property type="entry name" value="Laminin_G_3"/>
    <property type="match status" value="1"/>
</dbReference>
<dbReference type="PANTHER" id="PTHR13817">
    <property type="entry name" value="TITIN"/>
    <property type="match status" value="1"/>
</dbReference>